<dbReference type="GO" id="GO:0046872">
    <property type="term" value="F:metal ion binding"/>
    <property type="evidence" value="ECO:0007669"/>
    <property type="project" value="UniProtKB-KW"/>
</dbReference>
<evidence type="ECO:0000259" key="9">
    <source>
        <dbReference type="Pfam" id="PF04389"/>
    </source>
</evidence>
<keyword evidence="3 7" id="KW-0645">Protease</keyword>
<evidence type="ECO:0000259" key="8">
    <source>
        <dbReference type="Pfam" id="PF02225"/>
    </source>
</evidence>
<dbReference type="Pfam" id="PF02225">
    <property type="entry name" value="PA"/>
    <property type="match status" value="1"/>
</dbReference>
<dbReference type="OrthoDB" id="10013407at2759"/>
<keyword evidence="11" id="KW-1185">Reference proteome</keyword>
<dbReference type="Proteomes" id="UP000237481">
    <property type="component" value="Unassembled WGS sequence"/>
</dbReference>
<feature type="signal peptide" evidence="7">
    <location>
        <begin position="1"/>
        <end position="19"/>
    </location>
</feature>
<feature type="domain" description="Peptidase M28" evidence="9">
    <location>
        <begin position="245"/>
        <end position="431"/>
    </location>
</feature>
<dbReference type="GO" id="GO:0006508">
    <property type="term" value="P:proteolysis"/>
    <property type="evidence" value="ECO:0007669"/>
    <property type="project" value="UniProtKB-KW"/>
</dbReference>
<dbReference type="Gene3D" id="3.50.30.30">
    <property type="match status" value="1"/>
</dbReference>
<dbReference type="InterPro" id="IPR046450">
    <property type="entry name" value="PA_dom_sf"/>
</dbReference>
<dbReference type="InterPro" id="IPR003137">
    <property type="entry name" value="PA_domain"/>
</dbReference>
<name>A0A2S4KLP9_9HYPO</name>
<evidence type="ECO:0000256" key="5">
    <source>
        <dbReference type="ARBA" id="ARBA00022801"/>
    </source>
</evidence>
<comment type="cofactor">
    <cofactor evidence="1">
        <name>Zn(2+)</name>
        <dbReference type="ChEBI" id="CHEBI:29105"/>
    </cofactor>
</comment>
<dbReference type="STRING" id="94208.A0A2S4KLP9"/>
<evidence type="ECO:0000256" key="3">
    <source>
        <dbReference type="ARBA" id="ARBA00022670"/>
    </source>
</evidence>
<evidence type="ECO:0000256" key="4">
    <source>
        <dbReference type="ARBA" id="ARBA00022723"/>
    </source>
</evidence>
<evidence type="ECO:0000256" key="2">
    <source>
        <dbReference type="ARBA" id="ARBA00005634"/>
    </source>
</evidence>
<comment type="caution">
    <text evidence="10">The sequence shown here is derived from an EMBL/GenBank/DDBJ whole genome shotgun (WGS) entry which is preliminary data.</text>
</comment>
<dbReference type="EMBL" id="PKSG01001104">
    <property type="protein sequence ID" value="POR31126.1"/>
    <property type="molecule type" value="Genomic_DNA"/>
</dbReference>
<dbReference type="InterPro" id="IPR007484">
    <property type="entry name" value="Peptidase_M28"/>
</dbReference>
<feature type="chain" id="PRO_5015373509" description="Peptide hydrolase" evidence="7">
    <location>
        <begin position="20"/>
        <end position="490"/>
    </location>
</feature>
<feature type="domain" description="PA" evidence="8">
    <location>
        <begin position="125"/>
        <end position="216"/>
    </location>
</feature>
<keyword evidence="5 7" id="KW-0378">Hydrolase</keyword>
<dbReference type="SUPFAM" id="SSF53187">
    <property type="entry name" value="Zn-dependent exopeptidases"/>
    <property type="match status" value="1"/>
</dbReference>
<evidence type="ECO:0000256" key="1">
    <source>
        <dbReference type="ARBA" id="ARBA00001947"/>
    </source>
</evidence>
<dbReference type="EC" id="3.4.-.-" evidence="7"/>
<dbReference type="SUPFAM" id="SSF52025">
    <property type="entry name" value="PA domain"/>
    <property type="match status" value="1"/>
</dbReference>
<keyword evidence="4 7" id="KW-0479">Metal-binding</keyword>
<dbReference type="GO" id="GO:0008235">
    <property type="term" value="F:metalloexopeptidase activity"/>
    <property type="evidence" value="ECO:0007669"/>
    <property type="project" value="InterPro"/>
</dbReference>
<gene>
    <name evidence="10" type="ORF">TPAR_08711</name>
</gene>
<keyword evidence="7" id="KW-0732">Signal</keyword>
<evidence type="ECO:0000256" key="7">
    <source>
        <dbReference type="RuleBase" id="RU361240"/>
    </source>
</evidence>
<reference evidence="10 11" key="1">
    <citation type="submission" date="2018-01" db="EMBL/GenBank/DDBJ databases">
        <title>Harnessing the power of phylogenomics to disentangle the directionality and signatures of interkingdom host jumping in the parasitic fungal genus Tolypocladium.</title>
        <authorList>
            <person name="Quandt C.A."/>
            <person name="Patterson W."/>
            <person name="Spatafora J.W."/>
        </authorList>
    </citation>
    <scope>NUCLEOTIDE SEQUENCE [LARGE SCALE GENOMIC DNA]</scope>
    <source>
        <strain evidence="10 11">NRBC 100945</strain>
    </source>
</reference>
<protein>
    <recommendedName>
        <fullName evidence="7">Peptide hydrolase</fullName>
        <ecNumber evidence="7">3.4.-.-</ecNumber>
    </recommendedName>
</protein>
<evidence type="ECO:0000313" key="10">
    <source>
        <dbReference type="EMBL" id="POR31126.1"/>
    </source>
</evidence>
<keyword evidence="6 7" id="KW-0862">Zinc</keyword>
<dbReference type="PANTHER" id="PTHR12147">
    <property type="entry name" value="METALLOPEPTIDASE M28 FAMILY MEMBER"/>
    <property type="match status" value="1"/>
</dbReference>
<evidence type="ECO:0000256" key="6">
    <source>
        <dbReference type="ARBA" id="ARBA00022833"/>
    </source>
</evidence>
<comment type="similarity">
    <text evidence="2">Belongs to the peptidase M28 family. M28B subfamily.</text>
</comment>
<sequence>MKILHSAFTVALLAAGVLGTTPLTPQQVADDIKVEELRNVLWHLNKIGRDNGGNRAFGLPGFNASMDFILERAVKRFGKHMDTFVQPFTHLFQTTNKIWLTGPDGKKVDVASLMYNTATPLPKGVTAPLIDTPIDDTRGSACFEDQWKGIDATGKIALVKRGVCAISDKLKLARQHGALAVVVYNQTPGNISGATLSAENIGKIVPVGVIHLEDGQGWSKRLASGEKVQVTLLVDSIAEERPCWNIISETKEGDPNHVVMLGAHLDSVQPGPGVNDDGSGTAALLEIMGSLKKYKGFKNKVRFAWWGAEESGLIGSLYYTKQLSEAEADKIRFYFNYDMIGSPKPDFVVYANNDAHKVGGVILFDYLQSHGVEPFYGKFGSSSDYVGFLQLGIPSSGLFTGAGEPFDICYHQACDDINNIDWKAIEVNAKAAGFAAAKFALSLDGVPPRNKTTANPRNRREMSRSFDEWSSTAKVVEKQHTCGESGSNVV</sequence>
<dbReference type="AlphaFoldDB" id="A0A2S4KLP9"/>
<dbReference type="Gene3D" id="3.40.630.10">
    <property type="entry name" value="Zn peptidases"/>
    <property type="match status" value="1"/>
</dbReference>
<proteinExistence type="inferred from homology"/>
<dbReference type="CDD" id="cd04816">
    <property type="entry name" value="PA_SaNapH_like"/>
    <property type="match status" value="1"/>
</dbReference>
<evidence type="ECO:0000313" key="11">
    <source>
        <dbReference type="Proteomes" id="UP000237481"/>
    </source>
</evidence>
<dbReference type="InterPro" id="IPR045175">
    <property type="entry name" value="M28_fam"/>
</dbReference>
<accession>A0A2S4KLP9</accession>
<organism evidence="10 11">
    <name type="scientific">Tolypocladium paradoxum</name>
    <dbReference type="NCBI Taxonomy" id="94208"/>
    <lineage>
        <taxon>Eukaryota</taxon>
        <taxon>Fungi</taxon>
        <taxon>Dikarya</taxon>
        <taxon>Ascomycota</taxon>
        <taxon>Pezizomycotina</taxon>
        <taxon>Sordariomycetes</taxon>
        <taxon>Hypocreomycetidae</taxon>
        <taxon>Hypocreales</taxon>
        <taxon>Ophiocordycipitaceae</taxon>
        <taxon>Tolypocladium</taxon>
    </lineage>
</organism>
<dbReference type="Pfam" id="PF04389">
    <property type="entry name" value="Peptidase_M28"/>
    <property type="match status" value="1"/>
</dbReference>
<dbReference type="PANTHER" id="PTHR12147:SF26">
    <property type="entry name" value="PEPTIDASE M28 DOMAIN-CONTAINING PROTEIN"/>
    <property type="match status" value="1"/>
</dbReference>